<organism evidence="3 4">
    <name type="scientific">Levilactobacillus koreensis</name>
    <dbReference type="NCBI Taxonomy" id="637971"/>
    <lineage>
        <taxon>Bacteria</taxon>
        <taxon>Bacillati</taxon>
        <taxon>Bacillota</taxon>
        <taxon>Bacilli</taxon>
        <taxon>Lactobacillales</taxon>
        <taxon>Lactobacillaceae</taxon>
        <taxon>Levilactobacillus</taxon>
    </lineage>
</organism>
<evidence type="ECO:0000313" key="4">
    <source>
        <dbReference type="Proteomes" id="UP000036000"/>
    </source>
</evidence>
<feature type="compositionally biased region" description="Polar residues" evidence="1">
    <location>
        <begin position="38"/>
        <end position="50"/>
    </location>
</feature>
<dbReference type="KEGG" id="lko:ABN16_03450"/>
<evidence type="ECO:0000256" key="2">
    <source>
        <dbReference type="SAM" id="Phobius"/>
    </source>
</evidence>
<accession>A0AAC8UTM5</accession>
<proteinExistence type="predicted"/>
<feature type="transmembrane region" description="Helical" evidence="2">
    <location>
        <begin position="98"/>
        <end position="118"/>
    </location>
</feature>
<dbReference type="AlphaFoldDB" id="A0AAC8UTM5"/>
<evidence type="ECO:0000256" key="1">
    <source>
        <dbReference type="SAM" id="MobiDB-lite"/>
    </source>
</evidence>
<feature type="compositionally biased region" description="Polar residues" evidence="1">
    <location>
        <begin position="70"/>
        <end position="89"/>
    </location>
</feature>
<evidence type="ECO:0008006" key="5">
    <source>
        <dbReference type="Google" id="ProtNLM"/>
    </source>
</evidence>
<feature type="compositionally biased region" description="Low complexity" evidence="1">
    <location>
        <begin position="1"/>
        <end position="37"/>
    </location>
</feature>
<keyword evidence="4" id="KW-1185">Reference proteome</keyword>
<gene>
    <name evidence="3" type="ORF">ABN16_03450</name>
</gene>
<keyword evidence="2" id="KW-0472">Membrane</keyword>
<keyword evidence="2" id="KW-0812">Transmembrane</keyword>
<protein>
    <recommendedName>
        <fullName evidence="5">Gram-positive cocci surface proteins LPxTG domain-containing protein</fullName>
    </recommendedName>
</protein>
<sequence length="122" mass="12438">MPSSSSSSDTDSNAPVVSSNNDQDGGDGDLSNNGGNQTEMSQADNTSSKPVATGYEKGASADQISAPAKVTSSKSAVQSPKSTRQKSLIPQLNDTSSLSLLFGGLVLLIGTVGIAKLYRKSK</sequence>
<reference evidence="3 4" key="1">
    <citation type="submission" date="2015-07" db="EMBL/GenBank/DDBJ databases">
        <title>Lactobacillus korensis/26-25/ whole genome sequencing.</title>
        <authorList>
            <person name="Kim M.K."/>
            <person name="Im W.-T."/>
            <person name="Srinivasan S."/>
            <person name="Lee J.-J."/>
        </authorList>
    </citation>
    <scope>NUCLEOTIDE SEQUENCE [LARGE SCALE GENOMIC DNA]</scope>
    <source>
        <strain evidence="3 4">26-25</strain>
    </source>
</reference>
<evidence type="ECO:0000313" key="3">
    <source>
        <dbReference type="EMBL" id="AKP64146.1"/>
    </source>
</evidence>
<keyword evidence="2" id="KW-1133">Transmembrane helix</keyword>
<dbReference type="EMBL" id="CP012033">
    <property type="protein sequence ID" value="AKP64146.1"/>
    <property type="molecule type" value="Genomic_DNA"/>
</dbReference>
<dbReference type="Proteomes" id="UP000036000">
    <property type="component" value="Chromosome"/>
</dbReference>
<feature type="region of interest" description="Disordered" evidence="1">
    <location>
        <begin position="1"/>
        <end position="89"/>
    </location>
</feature>
<name>A0AAC8UTM5_9LACO</name>